<evidence type="ECO:0000313" key="21">
    <source>
        <dbReference type="Proteomes" id="UP001380365"/>
    </source>
</evidence>
<feature type="domain" description="Cytochrome c" evidence="19">
    <location>
        <begin position="234"/>
        <end position="326"/>
    </location>
</feature>
<dbReference type="InterPro" id="IPR009056">
    <property type="entry name" value="Cyt_c-like_dom"/>
</dbReference>
<dbReference type="RefSeq" id="WP_132884270.1">
    <property type="nucleotide sequence ID" value="NZ_JBBGZA010000001.1"/>
</dbReference>
<feature type="transmembrane region" description="Helical" evidence="17">
    <location>
        <begin position="46"/>
        <end position="65"/>
    </location>
</feature>
<reference evidence="20 21" key="1">
    <citation type="submission" date="2023-12" db="EMBL/GenBank/DDBJ databases">
        <title>Gut-associated functions are favored during microbiome assembly across C. elegans life.</title>
        <authorList>
            <person name="Zimmermann J."/>
        </authorList>
    </citation>
    <scope>NUCLEOTIDE SEQUENCE [LARGE SCALE GENOMIC DNA]</scope>
    <source>
        <strain evidence="20 21">JUb134</strain>
    </source>
</reference>
<dbReference type="InterPro" id="IPR036909">
    <property type="entry name" value="Cyt_c-like_dom_sf"/>
</dbReference>
<keyword evidence="4 16" id="KW-0349">Heme</keyword>
<dbReference type="Gene3D" id="2.60.40.420">
    <property type="entry name" value="Cupredoxins - blue copper proteins"/>
    <property type="match status" value="1"/>
</dbReference>
<keyword evidence="12 17" id="KW-0472">Membrane</keyword>
<evidence type="ECO:0000256" key="2">
    <source>
        <dbReference type="ARBA" id="ARBA00007866"/>
    </source>
</evidence>
<evidence type="ECO:0000256" key="15">
    <source>
        <dbReference type="ARBA" id="ARBA00047816"/>
    </source>
</evidence>
<dbReference type="CDD" id="cd04213">
    <property type="entry name" value="CuRO_CcO_Caa3_II"/>
    <property type="match status" value="1"/>
</dbReference>
<evidence type="ECO:0000256" key="5">
    <source>
        <dbReference type="ARBA" id="ARBA00022660"/>
    </source>
</evidence>
<evidence type="ECO:0000256" key="6">
    <source>
        <dbReference type="ARBA" id="ARBA00022692"/>
    </source>
</evidence>
<dbReference type="EMBL" id="JBBGZA010000001">
    <property type="protein sequence ID" value="MEJ5095759.1"/>
    <property type="molecule type" value="Genomic_DNA"/>
</dbReference>
<dbReference type="PANTHER" id="PTHR22888">
    <property type="entry name" value="CYTOCHROME C OXIDASE, SUBUNIT II"/>
    <property type="match status" value="1"/>
</dbReference>
<keyword evidence="7 16" id="KW-0479">Metal-binding</keyword>
<comment type="function">
    <text evidence="13">Subunits I and II form the functional core of the enzyme complex. Electrons originating in cytochrome c are transferred via heme a and Cu(A) to the binuclear center formed by heme a3 and Cu(B).</text>
</comment>
<evidence type="ECO:0000256" key="13">
    <source>
        <dbReference type="ARBA" id="ARBA00024688"/>
    </source>
</evidence>
<evidence type="ECO:0000256" key="3">
    <source>
        <dbReference type="ARBA" id="ARBA00022448"/>
    </source>
</evidence>
<dbReference type="SUPFAM" id="SSF46626">
    <property type="entry name" value="Cytochrome c"/>
    <property type="match status" value="1"/>
</dbReference>
<dbReference type="InterPro" id="IPR008972">
    <property type="entry name" value="Cupredoxin"/>
</dbReference>
<keyword evidence="10 16" id="KW-0408">Iron</keyword>
<evidence type="ECO:0000256" key="11">
    <source>
        <dbReference type="ARBA" id="ARBA00023008"/>
    </source>
</evidence>
<dbReference type="Proteomes" id="UP001380365">
    <property type="component" value="Unassembled WGS sequence"/>
</dbReference>
<dbReference type="PROSITE" id="PS50857">
    <property type="entry name" value="COX2_CUA"/>
    <property type="match status" value="1"/>
</dbReference>
<name>A0ABU8Q8F0_9SPHN</name>
<evidence type="ECO:0000259" key="18">
    <source>
        <dbReference type="PROSITE" id="PS50857"/>
    </source>
</evidence>
<dbReference type="PROSITE" id="PS00078">
    <property type="entry name" value="COX2"/>
    <property type="match status" value="1"/>
</dbReference>
<dbReference type="PANTHER" id="PTHR22888:SF9">
    <property type="entry name" value="CYTOCHROME C OXIDASE SUBUNIT 2"/>
    <property type="match status" value="1"/>
</dbReference>
<evidence type="ECO:0000256" key="12">
    <source>
        <dbReference type="ARBA" id="ARBA00023136"/>
    </source>
</evidence>
<dbReference type="Pfam" id="PF00034">
    <property type="entry name" value="Cytochrom_C"/>
    <property type="match status" value="1"/>
</dbReference>
<feature type="transmembrane region" description="Helical" evidence="17">
    <location>
        <begin position="77"/>
        <end position="101"/>
    </location>
</feature>
<evidence type="ECO:0000256" key="8">
    <source>
        <dbReference type="ARBA" id="ARBA00022982"/>
    </source>
</evidence>
<accession>A0ABU8Q8F0</accession>
<evidence type="ECO:0000256" key="4">
    <source>
        <dbReference type="ARBA" id="ARBA00022617"/>
    </source>
</evidence>
<comment type="catalytic activity">
    <reaction evidence="15">
        <text>4 Fe(II)-[cytochrome c] + O2 + 8 H(+)(in) = 4 Fe(III)-[cytochrome c] + 2 H2O + 4 H(+)(out)</text>
        <dbReference type="Rhea" id="RHEA:11436"/>
        <dbReference type="Rhea" id="RHEA-COMP:10350"/>
        <dbReference type="Rhea" id="RHEA-COMP:14399"/>
        <dbReference type="ChEBI" id="CHEBI:15377"/>
        <dbReference type="ChEBI" id="CHEBI:15378"/>
        <dbReference type="ChEBI" id="CHEBI:15379"/>
        <dbReference type="ChEBI" id="CHEBI:29033"/>
        <dbReference type="ChEBI" id="CHEBI:29034"/>
        <dbReference type="EC" id="7.1.1.9"/>
    </reaction>
</comment>
<dbReference type="InterPro" id="IPR002429">
    <property type="entry name" value="CcO_II-like_C"/>
</dbReference>
<keyword evidence="3" id="KW-0813">Transport</keyword>
<protein>
    <recommendedName>
        <fullName evidence="14">Cytochrome aa3 subunit 2</fullName>
    </recommendedName>
</protein>
<dbReference type="InterPro" id="IPR045187">
    <property type="entry name" value="CcO_II"/>
</dbReference>
<gene>
    <name evidence="20" type="primary">coxB</name>
    <name evidence="20" type="ORF">WH159_14590</name>
</gene>
<evidence type="ECO:0000313" key="20">
    <source>
        <dbReference type="EMBL" id="MEJ5095759.1"/>
    </source>
</evidence>
<dbReference type="Pfam" id="PF00116">
    <property type="entry name" value="COX2"/>
    <property type="match status" value="1"/>
</dbReference>
<dbReference type="PROSITE" id="PS51007">
    <property type="entry name" value="CYTC"/>
    <property type="match status" value="1"/>
</dbReference>
<dbReference type="InterPro" id="IPR034236">
    <property type="entry name" value="CuRO_CcO_Caa3_II"/>
</dbReference>
<keyword evidence="6 17" id="KW-0812">Transmembrane</keyword>
<proteinExistence type="inferred from homology"/>
<dbReference type="SUPFAM" id="SSF49503">
    <property type="entry name" value="Cupredoxins"/>
    <property type="match status" value="1"/>
</dbReference>
<keyword evidence="5" id="KW-0679">Respiratory chain</keyword>
<evidence type="ECO:0000256" key="14">
    <source>
        <dbReference type="ARBA" id="ARBA00031399"/>
    </source>
</evidence>
<dbReference type="PROSITE" id="PS51257">
    <property type="entry name" value="PROKAR_LIPOPROTEIN"/>
    <property type="match status" value="1"/>
</dbReference>
<evidence type="ECO:0000256" key="1">
    <source>
        <dbReference type="ARBA" id="ARBA00004141"/>
    </source>
</evidence>
<evidence type="ECO:0000259" key="19">
    <source>
        <dbReference type="PROSITE" id="PS51007"/>
    </source>
</evidence>
<evidence type="ECO:0000256" key="9">
    <source>
        <dbReference type="ARBA" id="ARBA00022989"/>
    </source>
</evidence>
<organism evidence="20 21">
    <name type="scientific">Sphingomonas molluscorum</name>
    <dbReference type="NCBI Taxonomy" id="418184"/>
    <lineage>
        <taxon>Bacteria</taxon>
        <taxon>Pseudomonadati</taxon>
        <taxon>Pseudomonadota</taxon>
        <taxon>Alphaproteobacteria</taxon>
        <taxon>Sphingomonadales</taxon>
        <taxon>Sphingomonadaceae</taxon>
        <taxon>Sphingomonas</taxon>
    </lineage>
</organism>
<keyword evidence="21" id="KW-1185">Reference proteome</keyword>
<dbReference type="NCBIfam" id="TIGR02866">
    <property type="entry name" value="CoxB"/>
    <property type="match status" value="1"/>
</dbReference>
<evidence type="ECO:0000256" key="10">
    <source>
        <dbReference type="ARBA" id="ARBA00023004"/>
    </source>
</evidence>
<evidence type="ECO:0000256" key="16">
    <source>
        <dbReference type="PROSITE-ProRule" id="PRU00433"/>
    </source>
</evidence>
<comment type="subcellular location">
    <subcellularLocation>
        <location evidence="1">Membrane</location>
        <topology evidence="1">Multi-pass membrane protein</topology>
    </subcellularLocation>
</comment>
<evidence type="ECO:0000256" key="7">
    <source>
        <dbReference type="ARBA" id="ARBA00022723"/>
    </source>
</evidence>
<feature type="domain" description="Cytochrome oxidase subunit II copper A binding" evidence="18">
    <location>
        <begin position="111"/>
        <end position="226"/>
    </location>
</feature>
<keyword evidence="9 17" id="KW-1133">Transmembrane helix</keyword>
<evidence type="ECO:0000256" key="17">
    <source>
        <dbReference type="SAM" id="Phobius"/>
    </source>
</evidence>
<dbReference type="InterPro" id="IPR014222">
    <property type="entry name" value="Cyt_c_oxidase_su2"/>
</dbReference>
<comment type="similarity">
    <text evidence="2">Belongs to the cytochrome c oxidase subunit 2 family.</text>
</comment>
<dbReference type="InterPro" id="IPR001505">
    <property type="entry name" value="Copper_CuA"/>
</dbReference>
<keyword evidence="8" id="KW-0249">Electron transport</keyword>
<comment type="caution">
    <text evidence="20">The sequence shown here is derived from an EMBL/GenBank/DDBJ whole genome shotgun (WGS) entry which is preliminary data.</text>
</comment>
<sequence>MRRARRGKIFGATAATLLIAGCNRHQSALAPFGAEAEQVRHLTLVLVIGAVVILVALAGLWLAAVRAPEGRLSHKGGMRLVLVLGALVPTLVLFALLLYALPMMRPRPVAPADLRITVTGEQFWWRVAYQPPGAEPVTAANEVRIPVGRTVAFQLKASDVIHSFWIPGLAGKMDMIPGRTNELVVRADAPGRYRGACTEFCGLSHARMAFDVVAMEPAAFDRWLALQRRPAGAPADMRGQALFADNGCAGCHAIRGTGALGTIGPDLTHFGSRLRVAAGTLPMETEAIARFIRKPDEAKPGARMPAFPHLPPDDARQIAAYLQGLQ</sequence>
<keyword evidence="11" id="KW-0186">Copper</keyword>